<evidence type="ECO:0000313" key="6">
    <source>
        <dbReference type="Proteomes" id="UP000230066"/>
    </source>
</evidence>
<keyword evidence="6" id="KW-1185">Reference proteome</keyword>
<dbReference type="PROSITE" id="PS51634">
    <property type="entry name" value="CRC"/>
    <property type="match status" value="1"/>
</dbReference>
<dbReference type="EMBL" id="JXXN02004434">
    <property type="protein sequence ID" value="THD20589.1"/>
    <property type="molecule type" value="Genomic_DNA"/>
</dbReference>
<evidence type="ECO:0000256" key="2">
    <source>
        <dbReference type="ARBA" id="ARBA00007267"/>
    </source>
</evidence>
<dbReference type="AlphaFoldDB" id="A0A4E0QYP6"/>
<dbReference type="Proteomes" id="UP000230066">
    <property type="component" value="Unassembled WGS sequence"/>
</dbReference>
<keyword evidence="3" id="KW-0539">Nucleus</keyword>
<dbReference type="InterPro" id="IPR028307">
    <property type="entry name" value="Lin-54_fam"/>
</dbReference>
<dbReference type="PANTHER" id="PTHR12446">
    <property type="entry name" value="TESMIN/TSO1-RELATED"/>
    <property type="match status" value="1"/>
</dbReference>
<evidence type="ECO:0000259" key="4">
    <source>
        <dbReference type="PROSITE" id="PS51634"/>
    </source>
</evidence>
<dbReference type="InterPro" id="IPR033467">
    <property type="entry name" value="Tesmin/TSO1-like_CXC"/>
</dbReference>
<evidence type="ECO:0000256" key="3">
    <source>
        <dbReference type="ARBA" id="ARBA00023242"/>
    </source>
</evidence>
<sequence>MLDDSSKCGEQIILPTGLDLTANNKSNQNGTEYVSEIPGYVATSEMAVIDGRMQSKLNQLTNFSGAYKKPCNCAKSHCLKLYCECFARGSACDNCNCSNCMNNAFHEEERRRAIKLTLERNPLAFHPKIGEGERKHSKGCNCKRSGCLKNYCECFEAKINCSDLCRCQGCRNFENGCGQKNAQELQTLNLGKNKGSVIHKRMTEYFVLPGLGHSYRDSYVSLPHASQLFGRNQGAGSNENSNCYFEEPLIPNGFFSLEVTEAACSCMLAQLEEAKQRSASPPTQERIVLEEFGRCLEQIIDSASKLQNTAVTSEHMNYVPYDMGTSPDFVTVLPSTGEVSMQVDSVGVGQGPAIVSYLNDLHVSKATGMNQMEPYENKELDLFRYSEPLDPTFGANLYVSQSDKYPIPDSSNVEDLEMINVIPYQVDPSIAPDSMCQPMMKLVTGTADENMPNISGSTEHYFTNQLKSSDPDQLSLKQLNLSNADHQQSYVTELRSPRMTQLNPIPGVLTSNTSSNIMSHSGSIPVRQPSMSQDGRVLITMPNHVTGFVGLKQSDDEDEEAHNATAALLSDASCAQHTNRFTELTESSGLSNVTDPFVYRNLSILEATSPTNPADGNHTDSLDLRTIGSHSTCVSMNQLPVAAEQSFQTSLLSEAENYDSVSYTNQTADENASFLKQEMDFFDL</sequence>
<comment type="caution">
    <text evidence="5">The sequence shown here is derived from an EMBL/GenBank/DDBJ whole genome shotgun (WGS) entry which is preliminary data.</text>
</comment>
<accession>A0A4E0QYP6</accession>
<gene>
    <name evidence="5" type="ORF">D915_008754</name>
</gene>
<proteinExistence type="inferred from homology"/>
<dbReference type="GO" id="GO:0006355">
    <property type="term" value="P:regulation of DNA-templated transcription"/>
    <property type="evidence" value="ECO:0007669"/>
    <property type="project" value="TreeGrafter"/>
</dbReference>
<evidence type="ECO:0000313" key="5">
    <source>
        <dbReference type="EMBL" id="THD20589.1"/>
    </source>
</evidence>
<organism evidence="5 6">
    <name type="scientific">Fasciola hepatica</name>
    <name type="common">Liver fluke</name>
    <dbReference type="NCBI Taxonomy" id="6192"/>
    <lineage>
        <taxon>Eukaryota</taxon>
        <taxon>Metazoa</taxon>
        <taxon>Spiralia</taxon>
        <taxon>Lophotrochozoa</taxon>
        <taxon>Platyhelminthes</taxon>
        <taxon>Trematoda</taxon>
        <taxon>Digenea</taxon>
        <taxon>Plagiorchiida</taxon>
        <taxon>Echinostomata</taxon>
        <taxon>Echinostomatoidea</taxon>
        <taxon>Fasciolidae</taxon>
        <taxon>Fasciola</taxon>
    </lineage>
</organism>
<name>A0A4E0QYP6_FASHE</name>
<protein>
    <submittedName>
        <fullName evidence="5">Protein lin-54</fullName>
    </submittedName>
</protein>
<dbReference type="GO" id="GO:0005634">
    <property type="term" value="C:nucleus"/>
    <property type="evidence" value="ECO:0007669"/>
    <property type="project" value="UniProtKB-SubCell"/>
</dbReference>
<dbReference type="Pfam" id="PF03638">
    <property type="entry name" value="TCR"/>
    <property type="match status" value="2"/>
</dbReference>
<dbReference type="InterPro" id="IPR005172">
    <property type="entry name" value="CRC"/>
</dbReference>
<feature type="domain" description="CRC" evidence="4">
    <location>
        <begin position="67"/>
        <end position="175"/>
    </location>
</feature>
<comment type="similarity">
    <text evidence="2">Belongs to the lin-54 family.</text>
</comment>
<dbReference type="SMART" id="SM01114">
    <property type="entry name" value="CXC"/>
    <property type="match status" value="2"/>
</dbReference>
<reference evidence="5" key="1">
    <citation type="submission" date="2019-03" db="EMBL/GenBank/DDBJ databases">
        <title>Improved annotation for the trematode Fasciola hepatica.</title>
        <authorList>
            <person name="Choi Y.-J."/>
            <person name="Martin J."/>
            <person name="Mitreva M."/>
        </authorList>
    </citation>
    <scope>NUCLEOTIDE SEQUENCE [LARGE SCALE GENOMIC DNA]</scope>
</reference>
<comment type="subcellular location">
    <subcellularLocation>
        <location evidence="1">Nucleus</location>
    </subcellularLocation>
</comment>
<dbReference type="PANTHER" id="PTHR12446:SF34">
    <property type="entry name" value="PROTEIN LIN-54 HOMOLOG"/>
    <property type="match status" value="1"/>
</dbReference>
<evidence type="ECO:0000256" key="1">
    <source>
        <dbReference type="ARBA" id="ARBA00004123"/>
    </source>
</evidence>